<organism evidence="1 2">
    <name type="scientific">Populus trichocarpa</name>
    <name type="common">Western balsam poplar</name>
    <name type="synonym">Populus balsamifera subsp. trichocarpa</name>
    <dbReference type="NCBI Taxonomy" id="3694"/>
    <lineage>
        <taxon>Eukaryota</taxon>
        <taxon>Viridiplantae</taxon>
        <taxon>Streptophyta</taxon>
        <taxon>Embryophyta</taxon>
        <taxon>Tracheophyta</taxon>
        <taxon>Spermatophyta</taxon>
        <taxon>Magnoliopsida</taxon>
        <taxon>eudicotyledons</taxon>
        <taxon>Gunneridae</taxon>
        <taxon>Pentapetalae</taxon>
        <taxon>rosids</taxon>
        <taxon>fabids</taxon>
        <taxon>Malpighiales</taxon>
        <taxon>Salicaceae</taxon>
        <taxon>Saliceae</taxon>
        <taxon>Populus</taxon>
    </lineage>
</organism>
<accession>B9ILJ6</accession>
<dbReference type="InParanoid" id="B9ILJ6"/>
<keyword evidence="2" id="KW-1185">Reference proteome</keyword>
<sequence>MYAPRRWRRVGSRAVVAGTEKSGDLNREALGGCWFGGWSCQWEEKERLLTLAAGWEKDNDIAGGDISGVRGSQEKGAAVFGILLVAGSHSGWLVEKGAVLWWLTAERGADGNVEEVGSM</sequence>
<gene>
    <name evidence="1" type="ORF">POPTR_018G075800</name>
</gene>
<dbReference type="HOGENOM" id="CLU_2065509_0_0_1"/>
<dbReference type="AlphaFoldDB" id="B9ILJ6"/>
<reference evidence="1 2" key="1">
    <citation type="journal article" date="2006" name="Science">
        <title>The genome of black cottonwood, Populus trichocarpa (Torr. &amp; Gray).</title>
        <authorList>
            <person name="Tuskan G.A."/>
            <person name="Difazio S."/>
            <person name="Jansson S."/>
            <person name="Bohlmann J."/>
            <person name="Grigoriev I."/>
            <person name="Hellsten U."/>
            <person name="Putnam N."/>
            <person name="Ralph S."/>
            <person name="Rombauts S."/>
            <person name="Salamov A."/>
            <person name="Schein J."/>
            <person name="Sterck L."/>
            <person name="Aerts A."/>
            <person name="Bhalerao R.R."/>
            <person name="Bhalerao R.P."/>
            <person name="Blaudez D."/>
            <person name="Boerjan W."/>
            <person name="Brun A."/>
            <person name="Brunner A."/>
            <person name="Busov V."/>
            <person name="Campbell M."/>
            <person name="Carlson J."/>
            <person name="Chalot M."/>
            <person name="Chapman J."/>
            <person name="Chen G.L."/>
            <person name="Cooper D."/>
            <person name="Coutinho P.M."/>
            <person name="Couturier J."/>
            <person name="Covert S."/>
            <person name="Cronk Q."/>
            <person name="Cunningham R."/>
            <person name="Davis J."/>
            <person name="Degroeve S."/>
            <person name="Dejardin A."/>
            <person name="Depamphilis C."/>
            <person name="Detter J."/>
            <person name="Dirks B."/>
            <person name="Dubchak I."/>
            <person name="Duplessis S."/>
            <person name="Ehlting J."/>
            <person name="Ellis B."/>
            <person name="Gendler K."/>
            <person name="Goodstein D."/>
            <person name="Gribskov M."/>
            <person name="Grimwood J."/>
            <person name="Groover A."/>
            <person name="Gunter L."/>
            <person name="Hamberger B."/>
            <person name="Heinze B."/>
            <person name="Helariutta Y."/>
            <person name="Henrissat B."/>
            <person name="Holligan D."/>
            <person name="Holt R."/>
            <person name="Huang W."/>
            <person name="Islam-Faridi N."/>
            <person name="Jones S."/>
            <person name="Jones-Rhoades M."/>
            <person name="Jorgensen R."/>
            <person name="Joshi C."/>
            <person name="Kangasjarvi J."/>
            <person name="Karlsson J."/>
            <person name="Kelleher C."/>
            <person name="Kirkpatrick R."/>
            <person name="Kirst M."/>
            <person name="Kohler A."/>
            <person name="Kalluri U."/>
            <person name="Larimer F."/>
            <person name="Leebens-Mack J."/>
            <person name="Leple J.C."/>
            <person name="Locascio P."/>
            <person name="Lou Y."/>
            <person name="Lucas S."/>
            <person name="Martin F."/>
            <person name="Montanini B."/>
            <person name="Napoli C."/>
            <person name="Nelson D.R."/>
            <person name="Nelson C."/>
            <person name="Nieminen K."/>
            <person name="Nilsson O."/>
            <person name="Pereda V."/>
            <person name="Peter G."/>
            <person name="Philippe R."/>
            <person name="Pilate G."/>
            <person name="Poliakov A."/>
            <person name="Razumovskaya J."/>
            <person name="Richardson P."/>
            <person name="Rinaldi C."/>
            <person name="Ritland K."/>
            <person name="Rouze P."/>
            <person name="Ryaboy D."/>
            <person name="Schmutz J."/>
            <person name="Schrader J."/>
            <person name="Segerman B."/>
            <person name="Shin H."/>
            <person name="Siddiqui A."/>
            <person name="Sterky F."/>
            <person name="Terry A."/>
            <person name="Tsai C.J."/>
            <person name="Uberbacher E."/>
            <person name="Unneberg P."/>
            <person name="Vahala J."/>
            <person name="Wall K."/>
            <person name="Wessler S."/>
            <person name="Yang G."/>
            <person name="Yin T."/>
            <person name="Douglas C."/>
            <person name="Marra M."/>
            <person name="Sandberg G."/>
            <person name="Van de Peer Y."/>
            <person name="Rokhsar D."/>
        </authorList>
    </citation>
    <scope>NUCLEOTIDE SEQUENCE [LARGE SCALE GENOMIC DNA]</scope>
    <source>
        <strain evidence="2">cv. Nisqually</strain>
    </source>
</reference>
<dbReference type="Proteomes" id="UP000006729">
    <property type="component" value="Chromosome 18"/>
</dbReference>
<name>B9ILJ6_POPTR</name>
<evidence type="ECO:0000313" key="1">
    <source>
        <dbReference type="EMBL" id="PNS93209.1"/>
    </source>
</evidence>
<dbReference type="EMBL" id="CM009307">
    <property type="protein sequence ID" value="PNS93209.1"/>
    <property type="molecule type" value="Genomic_DNA"/>
</dbReference>
<evidence type="ECO:0000313" key="2">
    <source>
        <dbReference type="Proteomes" id="UP000006729"/>
    </source>
</evidence>
<proteinExistence type="predicted"/>
<protein>
    <submittedName>
        <fullName evidence="1">Uncharacterized protein</fullName>
    </submittedName>
</protein>